<dbReference type="Pfam" id="PF07976">
    <property type="entry name" value="Phe_hydrox_dim"/>
    <property type="match status" value="1"/>
</dbReference>
<dbReference type="Gene3D" id="3.50.50.60">
    <property type="entry name" value="FAD/NAD(P)-binding domain"/>
    <property type="match status" value="1"/>
</dbReference>
<evidence type="ECO:0000256" key="1">
    <source>
        <dbReference type="ARBA" id="ARBA00007801"/>
    </source>
</evidence>
<dbReference type="InterPro" id="IPR038220">
    <property type="entry name" value="PHOX_C_sf"/>
</dbReference>
<dbReference type="AlphaFoldDB" id="A0AA39ZXF8"/>
<dbReference type="GO" id="GO:0016709">
    <property type="term" value="F:oxidoreductase activity, acting on paired donors, with incorporation or reduction of molecular oxygen, NAD(P)H as one donor, and incorporation of one atom of oxygen"/>
    <property type="evidence" value="ECO:0007669"/>
    <property type="project" value="UniProtKB-ARBA"/>
</dbReference>
<keyword evidence="9" id="KW-1185">Reference proteome</keyword>
<keyword evidence="3" id="KW-0274">FAD</keyword>
<evidence type="ECO:0000256" key="3">
    <source>
        <dbReference type="ARBA" id="ARBA00022827"/>
    </source>
</evidence>
<dbReference type="InterPro" id="IPR036249">
    <property type="entry name" value="Thioredoxin-like_sf"/>
</dbReference>
<comment type="similarity">
    <text evidence="1">Belongs to the PheA/TfdB FAD monooxygenase family.</text>
</comment>
<proteinExistence type="inferred from homology"/>
<dbReference type="PRINTS" id="PR00420">
    <property type="entry name" value="RNGMNOXGNASE"/>
</dbReference>
<dbReference type="CDD" id="cd02979">
    <property type="entry name" value="PHOX_C"/>
    <property type="match status" value="1"/>
</dbReference>
<dbReference type="SUPFAM" id="SSF51905">
    <property type="entry name" value="FAD/NAD(P)-binding domain"/>
    <property type="match status" value="1"/>
</dbReference>
<feature type="domain" description="Phenol hydroxylase-like C-terminal dimerisation" evidence="7">
    <location>
        <begin position="426"/>
        <end position="636"/>
    </location>
</feature>
<dbReference type="Proteomes" id="UP001172102">
    <property type="component" value="Unassembled WGS sequence"/>
</dbReference>
<dbReference type="InterPro" id="IPR002938">
    <property type="entry name" value="FAD-bd"/>
</dbReference>
<reference evidence="8" key="1">
    <citation type="submission" date="2023-06" db="EMBL/GenBank/DDBJ databases">
        <title>Genome-scale phylogeny and comparative genomics of the fungal order Sordariales.</title>
        <authorList>
            <consortium name="Lawrence Berkeley National Laboratory"/>
            <person name="Hensen N."/>
            <person name="Bonometti L."/>
            <person name="Westerberg I."/>
            <person name="Brannstrom I.O."/>
            <person name="Guillou S."/>
            <person name="Cros-Aarteil S."/>
            <person name="Calhoun S."/>
            <person name="Haridas S."/>
            <person name="Kuo A."/>
            <person name="Mondo S."/>
            <person name="Pangilinan J."/>
            <person name="Riley R."/>
            <person name="Labutti K."/>
            <person name="Andreopoulos B."/>
            <person name="Lipzen A."/>
            <person name="Chen C."/>
            <person name="Yanf M."/>
            <person name="Daum C."/>
            <person name="Ng V."/>
            <person name="Clum A."/>
            <person name="Steindorff A."/>
            <person name="Ohm R."/>
            <person name="Martin F."/>
            <person name="Silar P."/>
            <person name="Natvig D."/>
            <person name="Lalanne C."/>
            <person name="Gautier V."/>
            <person name="Ament-Velasquez S.L."/>
            <person name="Kruys A."/>
            <person name="Hutchinson M.I."/>
            <person name="Powell A.J."/>
            <person name="Barry K."/>
            <person name="Miller A.N."/>
            <person name="Grigoriev I.V."/>
            <person name="Debuchy R."/>
            <person name="Gladieux P."/>
            <person name="Thoren M.H."/>
            <person name="Johannesson H."/>
        </authorList>
    </citation>
    <scope>NUCLEOTIDE SEQUENCE</scope>
    <source>
        <strain evidence="8">SMH4607-1</strain>
    </source>
</reference>
<feature type="transmembrane region" description="Helical" evidence="5">
    <location>
        <begin position="12"/>
        <end position="35"/>
    </location>
</feature>
<keyword evidence="5" id="KW-1133">Transmembrane helix</keyword>
<keyword evidence="5" id="KW-0472">Membrane</keyword>
<dbReference type="Pfam" id="PF01494">
    <property type="entry name" value="FAD_binding_3"/>
    <property type="match status" value="1"/>
</dbReference>
<evidence type="ECO:0000256" key="4">
    <source>
        <dbReference type="ARBA" id="ARBA00023002"/>
    </source>
</evidence>
<keyword evidence="4" id="KW-0560">Oxidoreductase</keyword>
<dbReference type="InterPro" id="IPR036188">
    <property type="entry name" value="FAD/NAD-bd_sf"/>
</dbReference>
<dbReference type="PANTHER" id="PTHR43004">
    <property type="entry name" value="TRK SYSTEM POTASSIUM UPTAKE PROTEIN"/>
    <property type="match status" value="1"/>
</dbReference>
<name>A0AA39ZXF8_9PEZI</name>
<accession>A0AA39ZXF8</accession>
<evidence type="ECO:0000259" key="7">
    <source>
        <dbReference type="Pfam" id="PF07976"/>
    </source>
</evidence>
<gene>
    <name evidence="8" type="ORF">B0H67DRAFT_383105</name>
</gene>
<dbReference type="SUPFAM" id="SSF52833">
    <property type="entry name" value="Thioredoxin-like"/>
    <property type="match status" value="1"/>
</dbReference>
<protein>
    <submittedName>
        <fullName evidence="8">FAD binding domain-containing protein</fullName>
    </submittedName>
</protein>
<dbReference type="Gene3D" id="3.40.30.20">
    <property type="match status" value="1"/>
</dbReference>
<dbReference type="GO" id="GO:0071949">
    <property type="term" value="F:FAD binding"/>
    <property type="evidence" value="ECO:0007669"/>
    <property type="project" value="InterPro"/>
</dbReference>
<evidence type="ECO:0000256" key="5">
    <source>
        <dbReference type="SAM" id="Phobius"/>
    </source>
</evidence>
<dbReference type="Gene3D" id="3.30.9.10">
    <property type="entry name" value="D-Amino Acid Oxidase, subunit A, domain 2"/>
    <property type="match status" value="1"/>
</dbReference>
<evidence type="ECO:0000259" key="6">
    <source>
        <dbReference type="Pfam" id="PF01494"/>
    </source>
</evidence>
<evidence type="ECO:0000256" key="2">
    <source>
        <dbReference type="ARBA" id="ARBA00022630"/>
    </source>
</evidence>
<evidence type="ECO:0000313" key="8">
    <source>
        <dbReference type="EMBL" id="KAK0705405.1"/>
    </source>
</evidence>
<dbReference type="InterPro" id="IPR050641">
    <property type="entry name" value="RIFMO-like"/>
</dbReference>
<dbReference type="SUPFAM" id="SSF54373">
    <property type="entry name" value="FAD-linked reductases, C-terminal domain"/>
    <property type="match status" value="1"/>
</dbReference>
<sequence>MATQTEKPSNYYDIVIVGAGPVGLMLSTCLARWGYKIKHIDNRAEPTPTGRADGVQPRSLDLLRNMGLKSAIMAYKPARVYEVAFWDPPKTGNAGIVRTGTWASCPSFIDARYPFTTLLHQGMIERVFIADLEKNGVQVQRPWTITGFTSDEKVNPEYPVEVQIEHVDGTGSENIRAKYLFGGEGARSFIRDQLKIGITHKDPIAYVWGVMDGVVRTDFPDIKMKCTIHSEQGSIMVIPREDNMVRLYIQIASSTDADFNPRKTATIEEVQASAKRILQPYTIEWERVEWYSVYPIGQGISDKYTLDHRVFLGGDACHTHSPKAGQGMNTAFLDALNLAWKLHAVESGFASRSLLETYEPERKEVAETLLDFDNKYARLFSQRATSDVAAVTAATADVPTGNAPEEENEFIKMFKSSCEFTSGYGVFYKANALNWSATHPAQSHVVLDAAATRLQPGRLFINANVTRVIDANVVHLEQEVPLNGSFRLFVFGGAPAVSAQALRDLAANMARKGSFYQAYARPDAAAVSHHERHNPHSLFFTVCTVLAAPRSAIEIARDLPALLVRYRENVYADDRWDRRVPDAKAAAHAKMGLDQERGGVAVVRPDGHVGIVVKLEEGSATVDALNAYFGSFCTKKLGGDSAQL</sequence>
<dbReference type="PANTHER" id="PTHR43004:SF7">
    <property type="entry name" value="P-HYDROXYBENZOATE-M-HYDROXYLASE"/>
    <property type="match status" value="1"/>
</dbReference>
<feature type="domain" description="FAD-binding" evidence="6">
    <location>
        <begin position="12"/>
        <end position="372"/>
    </location>
</feature>
<keyword evidence="5" id="KW-0812">Transmembrane</keyword>
<organism evidence="8 9">
    <name type="scientific">Lasiosphaeris hirsuta</name>
    <dbReference type="NCBI Taxonomy" id="260670"/>
    <lineage>
        <taxon>Eukaryota</taxon>
        <taxon>Fungi</taxon>
        <taxon>Dikarya</taxon>
        <taxon>Ascomycota</taxon>
        <taxon>Pezizomycotina</taxon>
        <taxon>Sordariomycetes</taxon>
        <taxon>Sordariomycetidae</taxon>
        <taxon>Sordariales</taxon>
        <taxon>Lasiosphaeriaceae</taxon>
        <taxon>Lasiosphaeris</taxon>
    </lineage>
</organism>
<dbReference type="EMBL" id="JAUKUA010000007">
    <property type="protein sequence ID" value="KAK0705405.1"/>
    <property type="molecule type" value="Genomic_DNA"/>
</dbReference>
<dbReference type="InterPro" id="IPR012941">
    <property type="entry name" value="Phe_hydrox_C_dim_dom"/>
</dbReference>
<keyword evidence="2" id="KW-0285">Flavoprotein</keyword>
<comment type="caution">
    <text evidence="8">The sequence shown here is derived from an EMBL/GenBank/DDBJ whole genome shotgun (WGS) entry which is preliminary data.</text>
</comment>
<evidence type="ECO:0000313" key="9">
    <source>
        <dbReference type="Proteomes" id="UP001172102"/>
    </source>
</evidence>